<name>A0ABW7UUS9_9ACTN</name>
<organism evidence="3 4">
    <name type="scientific">Streptomyces pathocidini</name>
    <dbReference type="NCBI Taxonomy" id="1650571"/>
    <lineage>
        <taxon>Bacteria</taxon>
        <taxon>Bacillati</taxon>
        <taxon>Actinomycetota</taxon>
        <taxon>Actinomycetes</taxon>
        <taxon>Kitasatosporales</taxon>
        <taxon>Streptomycetaceae</taxon>
        <taxon>Streptomyces</taxon>
    </lineage>
</organism>
<evidence type="ECO:0000256" key="1">
    <source>
        <dbReference type="ARBA" id="ARBA00008791"/>
    </source>
</evidence>
<dbReference type="PANTHER" id="PTHR46553:SF3">
    <property type="entry name" value="ADENINE NUCLEOTIDE ALPHA HYDROLASES-LIKE SUPERFAMILY PROTEIN"/>
    <property type="match status" value="1"/>
</dbReference>
<dbReference type="Pfam" id="PF00582">
    <property type="entry name" value="Usp"/>
    <property type="match status" value="2"/>
</dbReference>
<proteinExistence type="inferred from homology"/>
<dbReference type="InterPro" id="IPR006015">
    <property type="entry name" value="Universal_stress_UspA"/>
</dbReference>
<evidence type="ECO:0000313" key="4">
    <source>
        <dbReference type="Proteomes" id="UP001611548"/>
    </source>
</evidence>
<dbReference type="RefSeq" id="WP_055470535.1">
    <property type="nucleotide sequence ID" value="NZ_JBIRWE010000008.1"/>
</dbReference>
<dbReference type="Gene3D" id="3.40.50.620">
    <property type="entry name" value="HUPs"/>
    <property type="match status" value="2"/>
</dbReference>
<feature type="domain" description="UspA" evidence="2">
    <location>
        <begin position="1"/>
        <end position="136"/>
    </location>
</feature>
<accession>A0ABW7UUS9</accession>
<dbReference type="SUPFAM" id="SSF52402">
    <property type="entry name" value="Adenine nucleotide alpha hydrolases-like"/>
    <property type="match status" value="2"/>
</dbReference>
<keyword evidence="4" id="KW-1185">Reference proteome</keyword>
<dbReference type="InterPro" id="IPR006016">
    <property type="entry name" value="UspA"/>
</dbReference>
<feature type="domain" description="UspA" evidence="2">
    <location>
        <begin position="150"/>
        <end position="288"/>
    </location>
</feature>
<dbReference type="Proteomes" id="UP001611548">
    <property type="component" value="Unassembled WGS sequence"/>
</dbReference>
<dbReference type="InterPro" id="IPR014729">
    <property type="entry name" value="Rossmann-like_a/b/a_fold"/>
</dbReference>
<reference evidence="3 4" key="1">
    <citation type="submission" date="2024-10" db="EMBL/GenBank/DDBJ databases">
        <title>The Natural Products Discovery Center: Release of the First 8490 Sequenced Strains for Exploring Actinobacteria Biosynthetic Diversity.</title>
        <authorList>
            <person name="Kalkreuter E."/>
            <person name="Kautsar S.A."/>
            <person name="Yang D."/>
            <person name="Bader C.D."/>
            <person name="Teijaro C.N."/>
            <person name="Fluegel L."/>
            <person name="Davis C.M."/>
            <person name="Simpson J.R."/>
            <person name="Lauterbach L."/>
            <person name="Steele A.D."/>
            <person name="Gui C."/>
            <person name="Meng S."/>
            <person name="Li G."/>
            <person name="Viehrig K."/>
            <person name="Ye F."/>
            <person name="Su P."/>
            <person name="Kiefer A.F."/>
            <person name="Nichols A."/>
            <person name="Cepeda A.J."/>
            <person name="Yan W."/>
            <person name="Fan B."/>
            <person name="Jiang Y."/>
            <person name="Adhikari A."/>
            <person name="Zheng C.-J."/>
            <person name="Schuster L."/>
            <person name="Cowan T.M."/>
            <person name="Smanski M.J."/>
            <person name="Chevrette M.G."/>
            <person name="De Carvalho L.P.S."/>
            <person name="Shen B."/>
        </authorList>
    </citation>
    <scope>NUCLEOTIDE SEQUENCE [LARGE SCALE GENOMIC DNA]</scope>
    <source>
        <strain evidence="3 4">NPDC020327</strain>
    </source>
</reference>
<dbReference type="EMBL" id="JBIRWE010000008">
    <property type="protein sequence ID" value="MFI1966349.1"/>
    <property type="molecule type" value="Genomic_DNA"/>
</dbReference>
<dbReference type="PRINTS" id="PR01438">
    <property type="entry name" value="UNVRSLSTRESS"/>
</dbReference>
<evidence type="ECO:0000313" key="3">
    <source>
        <dbReference type="EMBL" id="MFI1966349.1"/>
    </source>
</evidence>
<comment type="similarity">
    <text evidence="1">Belongs to the universal stress protein A family.</text>
</comment>
<comment type="caution">
    <text evidence="3">The sequence shown here is derived from an EMBL/GenBank/DDBJ whole genome shotgun (WGS) entry which is preliminary data.</text>
</comment>
<sequence>MPRPITTGLDGSTESRAAAEWAAREATLRRLPLHLVHAWAMEAPTARTAMEPEVRRHWALRILREAEADLSARHPDLSISAEQVHEPPVAALLERGERAEALVLGSRGHGAVTGFLLGSVGLRVLSRAACPVVLVRKESLREPDRAGDEVVVGVQATGEPAGALLDFAFTAAAARRLPLRAVRAWRLPPLFAHSPEALRQMDEDGGIEAHERRALAETLRPLREKFPDVPVVEHVELGSATEVLLTAATRARLLAVGRRTEHPALATRLGHVAYAVLHHAHCPIAVVPHD</sequence>
<gene>
    <name evidence="3" type="ORF">ACH429_19950</name>
</gene>
<dbReference type="PANTHER" id="PTHR46553">
    <property type="entry name" value="ADENINE NUCLEOTIDE ALPHA HYDROLASES-LIKE SUPERFAMILY PROTEIN"/>
    <property type="match status" value="1"/>
</dbReference>
<protein>
    <submittedName>
        <fullName evidence="3">Universal stress protein</fullName>
    </submittedName>
</protein>
<evidence type="ECO:0000259" key="2">
    <source>
        <dbReference type="Pfam" id="PF00582"/>
    </source>
</evidence>